<evidence type="ECO:0000256" key="13">
    <source>
        <dbReference type="RuleBase" id="RU003515"/>
    </source>
</evidence>
<comment type="similarity">
    <text evidence="5 13">Belongs to the RNase HII family.</text>
</comment>
<dbReference type="AlphaFoldDB" id="A0ABD5Y920"/>
<feature type="domain" description="RNase H type-2" evidence="14">
    <location>
        <begin position="1"/>
        <end position="248"/>
    </location>
</feature>
<dbReference type="Gene3D" id="3.30.420.10">
    <property type="entry name" value="Ribonuclease H-like superfamily/Ribonuclease H"/>
    <property type="match status" value="1"/>
</dbReference>
<evidence type="ECO:0000256" key="6">
    <source>
        <dbReference type="ARBA" id="ARBA00022490"/>
    </source>
</evidence>
<dbReference type="PANTHER" id="PTHR10954:SF23">
    <property type="entry name" value="RIBONUCLEASE"/>
    <property type="match status" value="1"/>
</dbReference>
<gene>
    <name evidence="15" type="primary">rnhB</name>
    <name evidence="15" type="ORF">ACFQMK_03445</name>
</gene>
<feature type="binding site" evidence="12">
    <location>
        <position position="7"/>
    </location>
    <ligand>
        <name>a divalent metal cation</name>
        <dbReference type="ChEBI" id="CHEBI:60240"/>
    </ligand>
</feature>
<accession>A0ABD5Y920</accession>
<comment type="function">
    <text evidence="3 13">Endonuclease that specifically degrades the RNA of RNA-DNA hybrids.</text>
</comment>
<evidence type="ECO:0000256" key="1">
    <source>
        <dbReference type="ARBA" id="ARBA00000077"/>
    </source>
</evidence>
<dbReference type="InterPro" id="IPR024567">
    <property type="entry name" value="RNase_HII/HIII_dom"/>
</dbReference>
<dbReference type="InterPro" id="IPR036397">
    <property type="entry name" value="RNaseH_sf"/>
</dbReference>
<comment type="cofactor">
    <cofactor evidence="12">
        <name>Mn(2+)</name>
        <dbReference type="ChEBI" id="CHEBI:29035"/>
    </cofactor>
    <cofactor evidence="12">
        <name>Mg(2+)</name>
        <dbReference type="ChEBI" id="CHEBI:18420"/>
    </cofactor>
    <text evidence="12">Manganese or magnesium. Binds 1 divalent metal ion per monomer in the absence of substrate. May bind a second metal ion after substrate binding.</text>
</comment>
<evidence type="ECO:0000313" key="16">
    <source>
        <dbReference type="Proteomes" id="UP001596390"/>
    </source>
</evidence>
<evidence type="ECO:0000256" key="7">
    <source>
        <dbReference type="ARBA" id="ARBA00022722"/>
    </source>
</evidence>
<reference evidence="15 16" key="1">
    <citation type="journal article" date="2019" name="Int. J. Syst. Evol. Microbiol.">
        <title>The Global Catalogue of Microorganisms (GCM) 10K type strain sequencing project: providing services to taxonomists for standard genome sequencing and annotation.</title>
        <authorList>
            <consortium name="The Broad Institute Genomics Platform"/>
            <consortium name="The Broad Institute Genome Sequencing Center for Infectious Disease"/>
            <person name="Wu L."/>
            <person name="Ma J."/>
        </authorList>
    </citation>
    <scope>NUCLEOTIDE SEQUENCE [LARGE SCALE GENOMIC DNA]</scope>
    <source>
        <strain evidence="15 16">Q85</strain>
    </source>
</reference>
<dbReference type="CDD" id="cd07180">
    <property type="entry name" value="RNase_HII_archaea_like"/>
    <property type="match status" value="1"/>
</dbReference>
<dbReference type="FunFam" id="1.10.10.460:FF:000001">
    <property type="entry name" value="Ribonuclease"/>
    <property type="match status" value="1"/>
</dbReference>
<evidence type="ECO:0000313" key="15">
    <source>
        <dbReference type="EMBL" id="MFC7185958.1"/>
    </source>
</evidence>
<evidence type="ECO:0000256" key="8">
    <source>
        <dbReference type="ARBA" id="ARBA00022723"/>
    </source>
</evidence>
<comment type="catalytic activity">
    <reaction evidence="1 12 13">
        <text>Endonucleolytic cleavage to 5'-phosphomonoester.</text>
        <dbReference type="EC" id="3.1.26.4"/>
    </reaction>
</comment>
<keyword evidence="10 12" id="KW-0378">Hydrolase</keyword>
<comment type="caution">
    <text evidence="15">The sequence shown here is derived from an EMBL/GenBank/DDBJ whole genome shotgun (WGS) entry which is preliminary data.</text>
</comment>
<evidence type="ECO:0000256" key="12">
    <source>
        <dbReference type="PROSITE-ProRule" id="PRU01319"/>
    </source>
</evidence>
<keyword evidence="8 12" id="KW-0479">Metal-binding</keyword>
<evidence type="ECO:0000256" key="9">
    <source>
        <dbReference type="ARBA" id="ARBA00022759"/>
    </source>
</evidence>
<evidence type="ECO:0000256" key="2">
    <source>
        <dbReference type="ARBA" id="ARBA00001946"/>
    </source>
</evidence>
<dbReference type="InterPro" id="IPR001352">
    <property type="entry name" value="RNase_HII/HIII"/>
</dbReference>
<keyword evidence="9 12" id="KW-0255">Endonuclease</keyword>
<dbReference type="GO" id="GO:0006401">
    <property type="term" value="P:RNA catabolic process"/>
    <property type="evidence" value="ECO:0007669"/>
    <property type="project" value="UniProtKB-UniRule"/>
</dbReference>
<dbReference type="SUPFAM" id="SSF53098">
    <property type="entry name" value="Ribonuclease H-like"/>
    <property type="match status" value="1"/>
</dbReference>
<dbReference type="GO" id="GO:0046872">
    <property type="term" value="F:metal ion binding"/>
    <property type="evidence" value="ECO:0007669"/>
    <property type="project" value="UniProtKB-KW"/>
</dbReference>
<dbReference type="InterPro" id="IPR004649">
    <property type="entry name" value="RNase_H2_suA"/>
</dbReference>
<evidence type="ECO:0000256" key="5">
    <source>
        <dbReference type="ARBA" id="ARBA00007383"/>
    </source>
</evidence>
<evidence type="ECO:0000256" key="11">
    <source>
        <dbReference type="ARBA" id="ARBA00023211"/>
    </source>
</evidence>
<keyword evidence="6" id="KW-0963">Cytoplasm</keyword>
<dbReference type="NCBIfam" id="TIGR00729">
    <property type="entry name" value="ribonuclease HII"/>
    <property type="match status" value="1"/>
</dbReference>
<evidence type="ECO:0000259" key="14">
    <source>
        <dbReference type="PROSITE" id="PS51975"/>
    </source>
</evidence>
<keyword evidence="16" id="KW-1185">Reference proteome</keyword>
<sequence>MYLGVDEAGKGPVLGPMAAAAVLADPSSLPADVDDSKRLSPERREAIDAALRESDAVAIGVGFVEPAEIDRPDTDMNTLTVRGQARATRAALGGSPAAAALGVADTPLDEPVHVVADAGDTSEARFARRLAEFIGGGDGEEEGNAPDRDGDAAESATLPAVDVEAFHGADEADPVVGAASVVAKVARDARMAAIDADYPEYGDLGSGYPSDPATRSFLREYAAGHGAVPDCARRSWATCDDVLAAAEQSALDDF</sequence>
<dbReference type="Gene3D" id="1.10.10.460">
    <property type="entry name" value="Ribonuclease hii. Domain 2"/>
    <property type="match status" value="1"/>
</dbReference>
<evidence type="ECO:0000256" key="4">
    <source>
        <dbReference type="ARBA" id="ARBA00004496"/>
    </source>
</evidence>
<evidence type="ECO:0000256" key="10">
    <source>
        <dbReference type="ARBA" id="ARBA00022801"/>
    </source>
</evidence>
<dbReference type="PROSITE" id="PS51975">
    <property type="entry name" value="RNASE_H_2"/>
    <property type="match status" value="1"/>
</dbReference>
<dbReference type="InterPro" id="IPR023160">
    <property type="entry name" value="RNase_HII_hlx-loop-hlx_cap_dom"/>
</dbReference>
<proteinExistence type="inferred from homology"/>
<dbReference type="EC" id="3.1.26.4" evidence="13"/>
<dbReference type="GO" id="GO:0004523">
    <property type="term" value="F:RNA-DNA hybrid ribonuclease activity"/>
    <property type="evidence" value="ECO:0007669"/>
    <property type="project" value="UniProtKB-UniRule"/>
</dbReference>
<dbReference type="Proteomes" id="UP001596390">
    <property type="component" value="Unassembled WGS sequence"/>
</dbReference>
<comment type="subcellular location">
    <subcellularLocation>
        <location evidence="4">Cytoplasm</location>
    </subcellularLocation>
</comment>
<name>A0ABD5Y920_9EURY</name>
<dbReference type="GO" id="GO:0005737">
    <property type="term" value="C:cytoplasm"/>
    <property type="evidence" value="ECO:0007669"/>
    <property type="project" value="UniProtKB-SubCell"/>
</dbReference>
<dbReference type="PANTHER" id="PTHR10954">
    <property type="entry name" value="RIBONUCLEASE H2 SUBUNIT A"/>
    <property type="match status" value="1"/>
</dbReference>
<keyword evidence="7 12" id="KW-0540">Nuclease</keyword>
<comment type="cofactor">
    <cofactor evidence="2">
        <name>Mg(2+)</name>
        <dbReference type="ChEBI" id="CHEBI:18420"/>
    </cofactor>
</comment>
<feature type="binding site" evidence="12">
    <location>
        <position position="117"/>
    </location>
    <ligand>
        <name>a divalent metal cation</name>
        <dbReference type="ChEBI" id="CHEBI:60240"/>
    </ligand>
</feature>
<feature type="binding site" evidence="12">
    <location>
        <position position="6"/>
    </location>
    <ligand>
        <name>a divalent metal cation</name>
        <dbReference type="ChEBI" id="CHEBI:60240"/>
    </ligand>
</feature>
<organism evidence="15 16">
    <name type="scientific">Halorubrum yunnanense</name>
    <dbReference type="NCBI Taxonomy" id="1526162"/>
    <lineage>
        <taxon>Archaea</taxon>
        <taxon>Methanobacteriati</taxon>
        <taxon>Methanobacteriota</taxon>
        <taxon>Stenosarchaea group</taxon>
        <taxon>Halobacteria</taxon>
        <taxon>Halobacteriales</taxon>
        <taxon>Haloferacaceae</taxon>
        <taxon>Halorubrum</taxon>
    </lineage>
</organism>
<dbReference type="InterPro" id="IPR012337">
    <property type="entry name" value="RNaseH-like_sf"/>
</dbReference>
<evidence type="ECO:0000256" key="3">
    <source>
        <dbReference type="ARBA" id="ARBA00004065"/>
    </source>
</evidence>
<protein>
    <recommendedName>
        <fullName evidence="13">Ribonuclease</fullName>
        <ecNumber evidence="13">3.1.26.4</ecNumber>
    </recommendedName>
</protein>
<keyword evidence="11" id="KW-0464">Manganese</keyword>
<dbReference type="Pfam" id="PF01351">
    <property type="entry name" value="RNase_HII"/>
    <property type="match status" value="2"/>
</dbReference>
<dbReference type="RefSeq" id="WP_267662938.1">
    <property type="nucleotide sequence ID" value="NZ_JAODIX010000015.1"/>
</dbReference>
<dbReference type="EMBL" id="JBHSZZ010000015">
    <property type="protein sequence ID" value="MFC7185958.1"/>
    <property type="molecule type" value="Genomic_DNA"/>
</dbReference>
<dbReference type="GO" id="GO:0003723">
    <property type="term" value="F:RNA binding"/>
    <property type="evidence" value="ECO:0007669"/>
    <property type="project" value="UniProtKB-UniRule"/>
</dbReference>